<organism evidence="2 3">
    <name type="scientific">Gemmatirosa kalamazoonensis</name>
    <dbReference type="NCBI Taxonomy" id="861299"/>
    <lineage>
        <taxon>Bacteria</taxon>
        <taxon>Pseudomonadati</taxon>
        <taxon>Gemmatimonadota</taxon>
        <taxon>Gemmatimonadia</taxon>
        <taxon>Gemmatimonadales</taxon>
        <taxon>Gemmatimonadaceae</taxon>
        <taxon>Gemmatirosa</taxon>
    </lineage>
</organism>
<dbReference type="InterPro" id="IPR023296">
    <property type="entry name" value="Glyco_hydro_beta-prop_sf"/>
</dbReference>
<name>W0R946_9BACT</name>
<evidence type="ECO:0000256" key="1">
    <source>
        <dbReference type="SAM" id="SignalP"/>
    </source>
</evidence>
<gene>
    <name evidence="2" type="ORF">J421_0102</name>
</gene>
<dbReference type="AlphaFoldDB" id="W0R946"/>
<dbReference type="eggNOG" id="COG1035">
    <property type="taxonomic scope" value="Bacteria"/>
</dbReference>
<dbReference type="InParanoid" id="W0R946"/>
<dbReference type="RefSeq" id="WP_025409197.1">
    <property type="nucleotide sequence ID" value="NZ_CP007128.1"/>
</dbReference>
<proteinExistence type="predicted"/>
<feature type="signal peptide" evidence="1">
    <location>
        <begin position="1"/>
        <end position="31"/>
    </location>
</feature>
<protein>
    <submittedName>
        <fullName evidence="2">Uncharacterized protein</fullName>
    </submittedName>
</protein>
<keyword evidence="1" id="KW-0732">Signal</keyword>
<evidence type="ECO:0000313" key="3">
    <source>
        <dbReference type="Proteomes" id="UP000019151"/>
    </source>
</evidence>
<dbReference type="STRING" id="861299.J421_0102"/>
<dbReference type="SUPFAM" id="SSF75005">
    <property type="entry name" value="Arabinanase/levansucrase/invertase"/>
    <property type="match status" value="1"/>
</dbReference>
<dbReference type="KEGG" id="gba:J421_0102"/>
<feature type="chain" id="PRO_5004793899" evidence="1">
    <location>
        <begin position="32"/>
        <end position="388"/>
    </location>
</feature>
<keyword evidence="3" id="KW-1185">Reference proteome</keyword>
<dbReference type="Gene3D" id="2.115.10.20">
    <property type="entry name" value="Glycosyl hydrolase domain, family 43"/>
    <property type="match status" value="1"/>
</dbReference>
<reference evidence="2 3" key="1">
    <citation type="journal article" date="2014" name="Genome Announc.">
        <title>Genome Sequence and Methylome of Soil Bacterium Gemmatirosa kalamazoonensis KBS708T, a Member of the Rarely Cultivated Gemmatimonadetes Phylum.</title>
        <authorList>
            <person name="Debruyn J.M."/>
            <person name="Radosevich M."/>
            <person name="Wommack K.E."/>
            <person name="Polson S.W."/>
            <person name="Hauser L.J."/>
            <person name="Fawaz M.N."/>
            <person name="Korlach J."/>
            <person name="Tsai Y.C."/>
        </authorList>
    </citation>
    <scope>NUCLEOTIDE SEQUENCE [LARGE SCALE GENOMIC DNA]</scope>
    <source>
        <strain evidence="2 3">KBS708</strain>
    </source>
</reference>
<dbReference type="Proteomes" id="UP000019151">
    <property type="component" value="Chromosome"/>
</dbReference>
<evidence type="ECO:0000313" key="2">
    <source>
        <dbReference type="EMBL" id="AHG87639.1"/>
    </source>
</evidence>
<dbReference type="OrthoDB" id="4410706at2"/>
<sequence length="388" mass="42975">MSAPDLVPDRSIAARLCAALLLVAACAGDHATDPVSPETIGAGRRTSASVTLPALIEEPVELTTPTYENSGESVHPDVVEFPREWNGWRYWLTMTPYPKSDYHVENPSILVSGDGVHLQVPQGLTNPVIRRRGHAKDYNSDPELVYNPESNRLLLFYRFVDRRTNTILVSSSIDGVTWRPEPKAFWARTHSAVSPTVSLRAGANPTRMWYVDAGKAGCKTSSSRVLVRAVEDSGARVTGARWSEPVETDLAQPGYVIWHMKVRYVPSKGEYWALYSAFPVGPAGCDIDDLFLARSTDGVHWRTFAAPILRHEDRAWTAAAIYRSSFLYDAATDELRVWLSARGSDAKWRLGFAHFRYERLLAELGSAPALASRPPSARVVFGHSEAEP</sequence>
<dbReference type="HOGENOM" id="CLU_711252_0_0_0"/>
<dbReference type="EMBL" id="CP007128">
    <property type="protein sequence ID" value="AHG87639.1"/>
    <property type="molecule type" value="Genomic_DNA"/>
</dbReference>
<accession>W0R946</accession>